<dbReference type="EMBL" id="AQHR01000035">
    <property type="protein sequence ID" value="EON78439.1"/>
    <property type="molecule type" value="Genomic_DNA"/>
</dbReference>
<gene>
    <name evidence="3" type="ORF">ADIS_1050</name>
</gene>
<evidence type="ECO:0000313" key="3">
    <source>
        <dbReference type="EMBL" id="EON78439.1"/>
    </source>
</evidence>
<dbReference type="InterPro" id="IPR043144">
    <property type="entry name" value="Mal/L-sulf/L-lact_DH-like_ah"/>
</dbReference>
<dbReference type="Gene3D" id="3.30.1370.60">
    <property type="entry name" value="Hypothetical oxidoreductase yiak, domain 2"/>
    <property type="match status" value="1"/>
</dbReference>
<evidence type="ECO:0000256" key="2">
    <source>
        <dbReference type="ARBA" id="ARBA00023002"/>
    </source>
</evidence>
<reference evidence="3 4" key="1">
    <citation type="submission" date="2013-02" db="EMBL/GenBank/DDBJ databases">
        <title>A novel strain isolated from Lonar lake, Maharashtra, India.</title>
        <authorList>
            <person name="Singh A."/>
        </authorList>
    </citation>
    <scope>NUCLEOTIDE SEQUENCE [LARGE SCALE GENOMIC DNA]</scope>
    <source>
        <strain evidence="3 4">AK24</strain>
    </source>
</reference>
<comment type="caution">
    <text evidence="3">The sequence shown here is derived from an EMBL/GenBank/DDBJ whole genome shotgun (WGS) entry which is preliminary data.</text>
</comment>
<protein>
    <submittedName>
        <fullName evidence="3">Putative malate dehydrogenase</fullName>
        <ecNumber evidence="3">1.1.1.37</ecNumber>
    </submittedName>
</protein>
<evidence type="ECO:0000313" key="4">
    <source>
        <dbReference type="Proteomes" id="UP000013909"/>
    </source>
</evidence>
<evidence type="ECO:0000256" key="1">
    <source>
        <dbReference type="ARBA" id="ARBA00006056"/>
    </source>
</evidence>
<comment type="similarity">
    <text evidence="1">Belongs to the LDH2/MDH2 oxidoreductase family.</text>
</comment>
<dbReference type="InterPro" id="IPR036111">
    <property type="entry name" value="Mal/L-sulfo/L-lacto_DH-like_sf"/>
</dbReference>
<dbReference type="PANTHER" id="PTHR11091">
    <property type="entry name" value="OXIDOREDUCTASE-RELATED"/>
    <property type="match status" value="1"/>
</dbReference>
<dbReference type="Proteomes" id="UP000013909">
    <property type="component" value="Unassembled WGS sequence"/>
</dbReference>
<name>R7ZWQ0_9BACT</name>
<keyword evidence="4" id="KW-1185">Reference proteome</keyword>
<accession>R7ZWQ0</accession>
<dbReference type="InterPro" id="IPR043143">
    <property type="entry name" value="Mal/L-sulf/L-lact_DH-like_NADP"/>
</dbReference>
<dbReference type="SUPFAM" id="SSF89733">
    <property type="entry name" value="L-sulfolactate dehydrogenase-like"/>
    <property type="match status" value="1"/>
</dbReference>
<dbReference type="PATRIC" id="fig|1288963.3.peg.1048"/>
<dbReference type="Gene3D" id="1.10.1530.10">
    <property type="match status" value="1"/>
</dbReference>
<dbReference type="AlphaFoldDB" id="R7ZWQ0"/>
<organism evidence="3 4">
    <name type="scientific">Lunatimonas lonarensis</name>
    <dbReference type="NCBI Taxonomy" id="1232681"/>
    <lineage>
        <taxon>Bacteria</taxon>
        <taxon>Pseudomonadati</taxon>
        <taxon>Bacteroidota</taxon>
        <taxon>Cytophagia</taxon>
        <taxon>Cytophagales</taxon>
        <taxon>Cyclobacteriaceae</taxon>
    </lineage>
</organism>
<dbReference type="PANTHER" id="PTHR11091:SF0">
    <property type="entry name" value="MALATE DEHYDROGENASE"/>
    <property type="match status" value="1"/>
</dbReference>
<dbReference type="InterPro" id="IPR003767">
    <property type="entry name" value="Malate/L-lactate_DH-like"/>
</dbReference>
<dbReference type="STRING" id="1232681.ADIS_1050"/>
<proteinExistence type="inferred from homology"/>
<dbReference type="Pfam" id="PF02615">
    <property type="entry name" value="Ldh_2"/>
    <property type="match status" value="1"/>
</dbReference>
<sequence length="384" mass="41263">MPSLFRVGGDWAFLFYFDKMEEGNFNPLDLRRFVREVFESAGIPPADAELASDVLAYSDEHGIDSHGVARLDTYYDLLCAGRINKDPKIRLERGKASVATMDGDNGLGLVVGPKCNQVAMEKAEEFGSGWVSVSNTNHYGAAGYYPVKALERELIGLSMTNTSKGVVPFNGREKKLGTNPLAVAFPGKEELPLIIDMASSTVAYGKVEIADRQGKNVPMGWCIDANGTATVDPLAMINGGALLPLGSDENGSGHKGYCLAAMVDVLSAVLSGANWGPFAVPFAIKTGQAENRQVGKGIGHFFGAWDISGFQDPDVFKESVDAWIREMRGTLPLPGAVEVLVPGDPEHRAFEYRSIHGIPLDARVVAALVRISRLAGVSMPMRVS</sequence>
<keyword evidence="2 3" id="KW-0560">Oxidoreductase</keyword>
<dbReference type="GO" id="GO:0030060">
    <property type="term" value="F:L-malate dehydrogenase (NAD+) activity"/>
    <property type="evidence" value="ECO:0007669"/>
    <property type="project" value="UniProtKB-EC"/>
</dbReference>
<dbReference type="EC" id="1.1.1.37" evidence="3"/>